<feature type="region of interest" description="Disordered" evidence="1">
    <location>
        <begin position="369"/>
        <end position="389"/>
    </location>
</feature>
<dbReference type="InterPro" id="IPR026341">
    <property type="entry name" value="T9SS_type_B"/>
</dbReference>
<evidence type="ECO:0000313" key="2">
    <source>
        <dbReference type="EMBL" id="SEM05366.1"/>
    </source>
</evidence>
<evidence type="ECO:0000313" key="3">
    <source>
        <dbReference type="Proteomes" id="UP000198990"/>
    </source>
</evidence>
<sequence>MKKTHLYKTIFLSIVTTILGVLVSNAQFLLQAPTDSDQNNFRWYEASDTATVLGTDSYYEVTQPGIYFATYDGTLCGSNATGYFIVTDCNNPNNEVTMDVTSNVPSTASVSWNPPVSGDQLRPMVIATDAVVKYTALVTKAGNTFSLPNFTVVCLPEAADLEDDLVTTDEEVPVIIDIYANDADLPNIGALTTTDPVNGTVTIDDGGTPNNPLDDTVTYTPDLDFNGTDSFDYTVCNSYGDCSTETVTIEILPILDTNDDSIAIDINEIRTIDAWQNNDNDLPIIGTFSVTQPTNGSITVEDNGTPNDPSDDIPTYFPNNNYLGTDAFDYTVCDALGNCSTSTITIIINPLGVDMDSDDDGIVDSFEDLNLDGDNDPATDPTDSDGDGFPDYLDIDSDGDGIPDNVEAQATAEYIAPSGIDANNNGLDDAYETNGLMGIFPVDTDGDNLPDYLDEDSDNDNILDEIEGHDHNQDGIADVVRIGSDKDNDGLDDGFEGSISVDTDVNDEIDNPYSQLPNTDGDEESDYRDTDDDDDGIETIDEDINLNGNYLDDDSDDDGIPNYLDSDLGQLEEEIEVFNVITPNGDGIHDELRISGLQNYPNNTLKIYNRWGVSVYMTRAYNTEGNVFNGTSEGRVTVDADSKLPVGTYFYILDYELPNGETKSLSGYIYINR</sequence>
<dbReference type="Gene3D" id="2.60.40.3440">
    <property type="match status" value="2"/>
</dbReference>
<dbReference type="STRING" id="228957.SAMN04488008_108140"/>
<dbReference type="Pfam" id="PF13585">
    <property type="entry name" value="CHU_C"/>
    <property type="match status" value="1"/>
</dbReference>
<dbReference type="EMBL" id="FNZN01000008">
    <property type="protein sequence ID" value="SEM05366.1"/>
    <property type="molecule type" value="Genomic_DNA"/>
</dbReference>
<dbReference type="Proteomes" id="UP000198990">
    <property type="component" value="Unassembled WGS sequence"/>
</dbReference>
<evidence type="ECO:0000256" key="1">
    <source>
        <dbReference type="SAM" id="MobiDB-lite"/>
    </source>
</evidence>
<organism evidence="2 3">
    <name type="scientific">Maribacter orientalis</name>
    <dbReference type="NCBI Taxonomy" id="228957"/>
    <lineage>
        <taxon>Bacteria</taxon>
        <taxon>Pseudomonadati</taxon>
        <taxon>Bacteroidota</taxon>
        <taxon>Flavobacteriia</taxon>
        <taxon>Flavobacteriales</taxon>
        <taxon>Flavobacteriaceae</taxon>
        <taxon>Maribacter</taxon>
    </lineage>
</organism>
<accession>A0A1H7V808</accession>
<dbReference type="Pfam" id="PF17963">
    <property type="entry name" value="Big_9"/>
    <property type="match status" value="2"/>
</dbReference>
<proteinExistence type="predicted"/>
<protein>
    <submittedName>
        <fullName evidence="2">Gliding motility-associated C-terminal domain-containing protein</fullName>
    </submittedName>
</protein>
<dbReference type="AlphaFoldDB" id="A0A1H7V808"/>
<reference evidence="3" key="1">
    <citation type="submission" date="2016-10" db="EMBL/GenBank/DDBJ databases">
        <authorList>
            <person name="Varghese N."/>
            <person name="Submissions S."/>
        </authorList>
    </citation>
    <scope>NUCLEOTIDE SEQUENCE [LARGE SCALE GENOMIC DNA]</scope>
    <source>
        <strain evidence="3">DSM 16471</strain>
    </source>
</reference>
<dbReference type="RefSeq" id="WP_245737241.1">
    <property type="nucleotide sequence ID" value="NZ_FNZN01000008.1"/>
</dbReference>
<gene>
    <name evidence="2" type="ORF">SAMN04488008_108140</name>
</gene>
<feature type="compositionally biased region" description="Acidic residues" evidence="1">
    <location>
        <begin position="520"/>
        <end position="537"/>
    </location>
</feature>
<dbReference type="NCBIfam" id="TIGR04131">
    <property type="entry name" value="Bac_Flav_CTERM"/>
    <property type="match status" value="1"/>
</dbReference>
<feature type="region of interest" description="Disordered" evidence="1">
    <location>
        <begin position="482"/>
        <end position="537"/>
    </location>
</feature>
<keyword evidence="3" id="KW-1185">Reference proteome</keyword>
<name>A0A1H7V808_9FLAO</name>